<dbReference type="PROSITE" id="PS51367">
    <property type="entry name" value="THAUMATIN_2"/>
    <property type="match status" value="1"/>
</dbReference>
<name>A0A978VCP5_ZIZJJ</name>
<evidence type="ECO:0000313" key="4">
    <source>
        <dbReference type="Proteomes" id="UP000813462"/>
    </source>
</evidence>
<reference evidence="3" key="1">
    <citation type="journal article" date="2021" name="Front. Plant Sci.">
        <title>Chromosome-Scale Genome Assembly for Chinese Sour Jujube and Insights Into Its Genome Evolution and Domestication Signature.</title>
        <authorList>
            <person name="Shen L.-Y."/>
            <person name="Luo H."/>
            <person name="Wang X.-L."/>
            <person name="Wang X.-M."/>
            <person name="Qiu X.-J."/>
            <person name="Liu H."/>
            <person name="Zhou S.-S."/>
            <person name="Jia K.-H."/>
            <person name="Nie S."/>
            <person name="Bao Y.-T."/>
            <person name="Zhang R.-G."/>
            <person name="Yun Q.-Z."/>
            <person name="Chai Y.-H."/>
            <person name="Lu J.-Y."/>
            <person name="Li Y."/>
            <person name="Zhao S.-W."/>
            <person name="Mao J.-F."/>
            <person name="Jia S.-G."/>
            <person name="Mao Y.-M."/>
        </authorList>
    </citation>
    <scope>NUCLEOTIDE SEQUENCE</scope>
    <source>
        <strain evidence="3">AT0</strain>
        <tissue evidence="3">Leaf</tissue>
    </source>
</reference>
<keyword evidence="2" id="KW-0472">Membrane</keyword>
<evidence type="ECO:0000256" key="2">
    <source>
        <dbReference type="SAM" id="Phobius"/>
    </source>
</evidence>
<comment type="similarity">
    <text evidence="1">Belongs to the thaumatin family.</text>
</comment>
<feature type="transmembrane region" description="Helical" evidence="2">
    <location>
        <begin position="156"/>
        <end position="176"/>
    </location>
</feature>
<dbReference type="InterPro" id="IPR001938">
    <property type="entry name" value="Thaumatin"/>
</dbReference>
<proteinExistence type="inferred from homology"/>
<protein>
    <submittedName>
        <fullName evidence="3">Uncharacterized protein</fullName>
    </submittedName>
</protein>
<keyword evidence="2" id="KW-0812">Transmembrane</keyword>
<dbReference type="SUPFAM" id="SSF49870">
    <property type="entry name" value="Osmotin, thaumatin-like protein"/>
    <property type="match status" value="1"/>
</dbReference>
<dbReference type="EMBL" id="JAEACU010000005">
    <property type="protein sequence ID" value="KAH7528134.1"/>
    <property type="molecule type" value="Genomic_DNA"/>
</dbReference>
<dbReference type="InterPro" id="IPR037176">
    <property type="entry name" value="Osmotin/thaumatin-like_sf"/>
</dbReference>
<keyword evidence="2" id="KW-1133">Transmembrane helix</keyword>
<accession>A0A978VCP5</accession>
<evidence type="ECO:0000256" key="1">
    <source>
        <dbReference type="ARBA" id="ARBA00010607"/>
    </source>
</evidence>
<dbReference type="Gene3D" id="2.60.110.10">
    <property type="entry name" value="Thaumatin"/>
    <property type="match status" value="1"/>
</dbReference>
<dbReference type="Proteomes" id="UP000813462">
    <property type="component" value="Unassembled WGS sequence"/>
</dbReference>
<gene>
    <name evidence="3" type="ORF">FEM48_Zijuj05G0039500</name>
</gene>
<evidence type="ECO:0000313" key="3">
    <source>
        <dbReference type="EMBL" id="KAH7528134.1"/>
    </source>
</evidence>
<comment type="caution">
    <text evidence="3">The sequence shown here is derived from an EMBL/GenBank/DDBJ whole genome shotgun (WGS) entry which is preliminary data.</text>
</comment>
<dbReference type="SMART" id="SM00205">
    <property type="entry name" value="THN"/>
    <property type="match status" value="1"/>
</dbReference>
<organism evidence="3 4">
    <name type="scientific">Ziziphus jujuba var. spinosa</name>
    <dbReference type="NCBI Taxonomy" id="714518"/>
    <lineage>
        <taxon>Eukaryota</taxon>
        <taxon>Viridiplantae</taxon>
        <taxon>Streptophyta</taxon>
        <taxon>Embryophyta</taxon>
        <taxon>Tracheophyta</taxon>
        <taxon>Spermatophyta</taxon>
        <taxon>Magnoliopsida</taxon>
        <taxon>eudicotyledons</taxon>
        <taxon>Gunneridae</taxon>
        <taxon>Pentapetalae</taxon>
        <taxon>rosids</taxon>
        <taxon>fabids</taxon>
        <taxon>Rosales</taxon>
        <taxon>Rhamnaceae</taxon>
        <taxon>Paliureae</taxon>
        <taxon>Ziziphus</taxon>
    </lineage>
</organism>
<dbReference type="Pfam" id="PF00314">
    <property type="entry name" value="Thaumatin"/>
    <property type="match status" value="1"/>
</dbReference>
<sequence length="214" mass="22987">MVASHHGCFRQQVASSSNLVNPKTSLSCLPGLVPCGAKPDAAWKTPATSIVSSKTVGPKRWDYYEVSFKNGYNLPIIVAPVDSRSGGDDEHNYATTGCAVNLTSSCLQELQYNDESLGCKSACQAFGEPSYCLSNYYIDFFKEACPRRTALLMTKLAPVPVLLWGMIFTSFFVLPLQTQGKGGGPFQVMGTPILGNGLEGSLFGLSIEPLGQTK</sequence>
<dbReference type="PANTHER" id="PTHR31048">
    <property type="entry name" value="OS03G0233200 PROTEIN"/>
    <property type="match status" value="1"/>
</dbReference>
<dbReference type="AlphaFoldDB" id="A0A978VCP5"/>